<accession>A0ABV8Z9B3</accession>
<comment type="caution">
    <text evidence="1">The sequence shown here is derived from an EMBL/GenBank/DDBJ whole genome shotgun (WGS) entry which is preliminary data.</text>
</comment>
<dbReference type="EMBL" id="JBHSFY010000001">
    <property type="protein sequence ID" value="MFC4475926.1"/>
    <property type="molecule type" value="Genomic_DNA"/>
</dbReference>
<proteinExistence type="predicted"/>
<keyword evidence="2" id="KW-1185">Reference proteome</keyword>
<name>A0ABV8Z9B3_9FLAO</name>
<dbReference type="Proteomes" id="UP001596003">
    <property type="component" value="Unassembled WGS sequence"/>
</dbReference>
<dbReference type="RefSeq" id="WP_379795090.1">
    <property type="nucleotide sequence ID" value="NZ_JBHSFY010000001.1"/>
</dbReference>
<protein>
    <submittedName>
        <fullName evidence="1">Uncharacterized protein</fullName>
    </submittedName>
</protein>
<evidence type="ECO:0000313" key="2">
    <source>
        <dbReference type="Proteomes" id="UP001596003"/>
    </source>
</evidence>
<gene>
    <name evidence="1" type="ORF">ACFO3N_02500</name>
</gene>
<evidence type="ECO:0000313" key="1">
    <source>
        <dbReference type="EMBL" id="MFC4475926.1"/>
    </source>
</evidence>
<organism evidence="1 2">
    <name type="scientific">Flavobacterium chungangensis</name>
    <dbReference type="NCBI Taxonomy" id="2708132"/>
    <lineage>
        <taxon>Bacteria</taxon>
        <taxon>Pseudomonadati</taxon>
        <taxon>Bacteroidota</taxon>
        <taxon>Flavobacteriia</taxon>
        <taxon>Flavobacteriales</taxon>
        <taxon>Flavobacteriaceae</taxon>
        <taxon>Flavobacterium</taxon>
    </lineage>
</organism>
<reference evidence="2" key="1">
    <citation type="journal article" date="2019" name="Int. J. Syst. Evol. Microbiol.">
        <title>The Global Catalogue of Microorganisms (GCM) 10K type strain sequencing project: providing services to taxonomists for standard genome sequencing and annotation.</title>
        <authorList>
            <consortium name="The Broad Institute Genomics Platform"/>
            <consortium name="The Broad Institute Genome Sequencing Center for Infectious Disease"/>
            <person name="Wu L."/>
            <person name="Ma J."/>
        </authorList>
    </citation>
    <scope>NUCLEOTIDE SEQUENCE [LARGE SCALE GENOMIC DNA]</scope>
    <source>
        <strain evidence="2">NBRC 103627</strain>
    </source>
</reference>
<sequence>MALEENYKTIILQRAKLEVDETAFYYESIRKGLGKLFYKEFKNYAFF</sequence>